<accession>A0ABP5BAN4</accession>
<proteinExistence type="predicted"/>
<reference evidence="3" key="1">
    <citation type="journal article" date="2019" name="Int. J. Syst. Evol. Microbiol.">
        <title>The Global Catalogue of Microorganisms (GCM) 10K type strain sequencing project: providing services to taxonomists for standard genome sequencing and annotation.</title>
        <authorList>
            <consortium name="The Broad Institute Genomics Platform"/>
            <consortium name="The Broad Institute Genome Sequencing Center for Infectious Disease"/>
            <person name="Wu L."/>
            <person name="Ma J."/>
        </authorList>
    </citation>
    <scope>NUCLEOTIDE SEQUENCE [LARGE SCALE GENOMIC DNA]</scope>
    <source>
        <strain evidence="3">JCM 13581</strain>
    </source>
</reference>
<protein>
    <submittedName>
        <fullName evidence="2">Uncharacterized protein</fullName>
    </submittedName>
</protein>
<sequence>MGITIIDHGAHSNLEEVPNSPTIRGFTPPRNNVPTWADSPDLSYKQKDINVGMIVKNTQRLYTGDVRVTLNGRSPFCEVRTTPQ</sequence>
<organism evidence="2 3">
    <name type="scientific">Streptomyces sodiiphilus</name>
    <dbReference type="NCBI Taxonomy" id="226217"/>
    <lineage>
        <taxon>Bacteria</taxon>
        <taxon>Bacillati</taxon>
        <taxon>Actinomycetota</taxon>
        <taxon>Actinomycetes</taxon>
        <taxon>Kitasatosporales</taxon>
        <taxon>Streptomycetaceae</taxon>
        <taxon>Streptomyces</taxon>
    </lineage>
</organism>
<evidence type="ECO:0000313" key="3">
    <source>
        <dbReference type="Proteomes" id="UP001501303"/>
    </source>
</evidence>
<feature type="region of interest" description="Disordered" evidence="1">
    <location>
        <begin position="13"/>
        <end position="39"/>
    </location>
</feature>
<evidence type="ECO:0000256" key="1">
    <source>
        <dbReference type="SAM" id="MobiDB-lite"/>
    </source>
</evidence>
<dbReference type="EMBL" id="BAAAMJ010000082">
    <property type="protein sequence ID" value="GAA1934881.1"/>
    <property type="molecule type" value="Genomic_DNA"/>
</dbReference>
<name>A0ABP5BAN4_9ACTN</name>
<comment type="caution">
    <text evidence="2">The sequence shown here is derived from an EMBL/GenBank/DDBJ whole genome shotgun (WGS) entry which is preliminary data.</text>
</comment>
<keyword evidence="3" id="KW-1185">Reference proteome</keyword>
<dbReference type="Proteomes" id="UP001501303">
    <property type="component" value="Unassembled WGS sequence"/>
</dbReference>
<evidence type="ECO:0000313" key="2">
    <source>
        <dbReference type="EMBL" id="GAA1934881.1"/>
    </source>
</evidence>
<gene>
    <name evidence="2" type="ORF">GCM10009716_47400</name>
</gene>